<dbReference type="GeneID" id="18932984"/>
<evidence type="ECO:0000313" key="3">
    <source>
        <dbReference type="Proteomes" id="UP000001072"/>
    </source>
</evidence>
<accession>F4RKK5</accession>
<proteinExistence type="predicted"/>
<dbReference type="HOGENOM" id="CLU_708014_0_0_1"/>
<organism evidence="3">
    <name type="scientific">Melampsora larici-populina (strain 98AG31 / pathotype 3-4-7)</name>
    <name type="common">Poplar leaf rust fungus</name>
    <dbReference type="NCBI Taxonomy" id="747676"/>
    <lineage>
        <taxon>Eukaryota</taxon>
        <taxon>Fungi</taxon>
        <taxon>Dikarya</taxon>
        <taxon>Basidiomycota</taxon>
        <taxon>Pucciniomycotina</taxon>
        <taxon>Pucciniomycetes</taxon>
        <taxon>Pucciniales</taxon>
        <taxon>Melampsoraceae</taxon>
        <taxon>Melampsora</taxon>
    </lineage>
</organism>
<protein>
    <submittedName>
        <fullName evidence="2">Uncharacterized protein</fullName>
    </submittedName>
</protein>
<feature type="compositionally biased region" description="Low complexity" evidence="1">
    <location>
        <begin position="197"/>
        <end position="234"/>
    </location>
</feature>
<feature type="region of interest" description="Disordered" evidence="1">
    <location>
        <begin position="126"/>
        <end position="252"/>
    </location>
</feature>
<dbReference type="VEuPathDB" id="FungiDB:MELLADRAFT_77690"/>
<dbReference type="InParanoid" id="F4RKK5"/>
<evidence type="ECO:0000256" key="1">
    <source>
        <dbReference type="SAM" id="MobiDB-lite"/>
    </source>
</evidence>
<dbReference type="PANTHER" id="PTHR38645:SF1">
    <property type="entry name" value="YALI0F12243P"/>
    <property type="match status" value="1"/>
</dbReference>
<keyword evidence="3" id="KW-1185">Reference proteome</keyword>
<feature type="compositionally biased region" description="Basic and acidic residues" evidence="1">
    <location>
        <begin position="280"/>
        <end position="299"/>
    </location>
</feature>
<dbReference type="RefSeq" id="XP_007409605.1">
    <property type="nucleotide sequence ID" value="XM_007409543.1"/>
</dbReference>
<dbReference type="eggNOG" id="ENOG502SDHK">
    <property type="taxonomic scope" value="Eukaryota"/>
</dbReference>
<feature type="compositionally biased region" description="Low complexity" evidence="1">
    <location>
        <begin position="128"/>
        <end position="144"/>
    </location>
</feature>
<evidence type="ECO:0000313" key="2">
    <source>
        <dbReference type="EMBL" id="EGG07163.1"/>
    </source>
</evidence>
<gene>
    <name evidence="2" type="ORF">MELLADRAFT_77690</name>
</gene>
<reference evidence="3" key="1">
    <citation type="journal article" date="2011" name="Proc. Natl. Acad. Sci. U.S.A.">
        <title>Obligate biotrophy features unraveled by the genomic analysis of rust fungi.</title>
        <authorList>
            <person name="Duplessis S."/>
            <person name="Cuomo C.A."/>
            <person name="Lin Y.-C."/>
            <person name="Aerts A."/>
            <person name="Tisserant E."/>
            <person name="Veneault-Fourrey C."/>
            <person name="Joly D.L."/>
            <person name="Hacquard S."/>
            <person name="Amselem J."/>
            <person name="Cantarel B.L."/>
            <person name="Chiu R."/>
            <person name="Coutinho P.M."/>
            <person name="Feau N."/>
            <person name="Field M."/>
            <person name="Frey P."/>
            <person name="Gelhaye E."/>
            <person name="Goldberg J."/>
            <person name="Grabherr M.G."/>
            <person name="Kodira C.D."/>
            <person name="Kohler A."/>
            <person name="Kuees U."/>
            <person name="Lindquist E.A."/>
            <person name="Lucas S.M."/>
            <person name="Mago R."/>
            <person name="Mauceli E."/>
            <person name="Morin E."/>
            <person name="Murat C."/>
            <person name="Pangilinan J.L."/>
            <person name="Park R."/>
            <person name="Pearson M."/>
            <person name="Quesneville H."/>
            <person name="Rouhier N."/>
            <person name="Sakthikumar S."/>
            <person name="Salamov A.A."/>
            <person name="Schmutz J."/>
            <person name="Selles B."/>
            <person name="Shapiro H."/>
            <person name="Tanguay P."/>
            <person name="Tuskan G.A."/>
            <person name="Henrissat B."/>
            <person name="Van de Peer Y."/>
            <person name="Rouze P."/>
            <person name="Ellis J.G."/>
            <person name="Dodds P.N."/>
            <person name="Schein J.E."/>
            <person name="Zhong S."/>
            <person name="Hamelin R.C."/>
            <person name="Grigoriev I.V."/>
            <person name="Szabo L.J."/>
            <person name="Martin F."/>
        </authorList>
    </citation>
    <scope>NUCLEOTIDE SEQUENCE [LARGE SCALE GENOMIC DNA]</scope>
    <source>
        <strain evidence="3">98AG31 / pathotype 3-4-7</strain>
    </source>
</reference>
<dbReference type="EMBL" id="GL883105">
    <property type="protein sequence ID" value="EGG07163.1"/>
    <property type="molecule type" value="Genomic_DNA"/>
</dbReference>
<sequence length="390" mass="42785">MDSLHPSLSTALPLHGYDAEQVLQAPFRAAALGIATFYKRATENGRKAYSLGYAAALQDVLEYLQAGLDHGTDLPRPQRSEQRMALTIERVMDYIERRQEALRAESADSGEDEAMNHSNYNAQQTRFAPSTSSTASTVPAQASQPKDPARSPAPNDQASNPQASVRPPSVSTSTQSLAPQPGESTRRTSPRRPTPPHTHSLRPASAAPAPRSTGSSSVPPTSTSTLTTQTVISPSTLQPPPTINYNFSPATPFPPQFHPHHQSQHVTNSSNAILSRRIRGTTEGRKGKAKERVTDRERSTTSGGTDLVSSVVELLPESVRNPEESFRKRRYPIDHPTSPSQTRMVNMVENSVDERNGEDEDEDVGNQHEMMMDVVNERPSKRHATIRRPH</sequence>
<dbReference type="Proteomes" id="UP000001072">
    <property type="component" value="Unassembled WGS sequence"/>
</dbReference>
<dbReference type="PANTHER" id="PTHR38645">
    <property type="entry name" value="CHROMOSOME 9, WHOLE GENOME SHOTGUN SEQUENCE"/>
    <property type="match status" value="1"/>
</dbReference>
<dbReference type="KEGG" id="mlr:MELLADRAFT_77690"/>
<feature type="compositionally biased region" description="Polar residues" evidence="1">
    <location>
        <begin position="154"/>
        <end position="178"/>
    </location>
</feature>
<dbReference type="AlphaFoldDB" id="F4RKK5"/>
<dbReference type="OrthoDB" id="21418at2759"/>
<feature type="region of interest" description="Disordered" evidence="1">
    <location>
        <begin position="279"/>
        <end position="304"/>
    </location>
</feature>
<name>F4RKK5_MELLP</name>